<proteinExistence type="inferred from homology"/>
<evidence type="ECO:0000256" key="1">
    <source>
        <dbReference type="ARBA" id="ARBA00004651"/>
    </source>
</evidence>
<evidence type="ECO:0000256" key="6">
    <source>
        <dbReference type="ARBA" id="ARBA00022989"/>
    </source>
</evidence>
<keyword evidence="5 8" id="KW-0812">Transmembrane</keyword>
<accession>A0A9W6IQH5</accession>
<comment type="caution">
    <text evidence="10">The sequence shown here is derived from an EMBL/GenBank/DDBJ whole genome shotgun (WGS) entry which is preliminary data.</text>
</comment>
<comment type="similarity">
    <text evidence="2">Belongs to the ABC-2 integral membrane protein family.</text>
</comment>
<feature type="transmembrane region" description="Helical" evidence="8">
    <location>
        <begin position="263"/>
        <end position="288"/>
    </location>
</feature>
<dbReference type="PROSITE" id="PS51012">
    <property type="entry name" value="ABC_TM2"/>
    <property type="match status" value="1"/>
</dbReference>
<keyword evidence="6 8" id="KW-1133">Transmembrane helix</keyword>
<evidence type="ECO:0000256" key="8">
    <source>
        <dbReference type="SAM" id="Phobius"/>
    </source>
</evidence>
<keyword evidence="3" id="KW-0813">Transport</keyword>
<dbReference type="Pfam" id="PF12698">
    <property type="entry name" value="ABC2_membrane_3"/>
    <property type="match status" value="1"/>
</dbReference>
<evidence type="ECO:0000256" key="7">
    <source>
        <dbReference type="ARBA" id="ARBA00023136"/>
    </source>
</evidence>
<dbReference type="GO" id="GO:0005886">
    <property type="term" value="C:plasma membrane"/>
    <property type="evidence" value="ECO:0007669"/>
    <property type="project" value="UniProtKB-SubCell"/>
</dbReference>
<dbReference type="InterPro" id="IPR047817">
    <property type="entry name" value="ABC2_TM_bact-type"/>
</dbReference>
<reference evidence="10" key="2">
    <citation type="submission" date="2023-01" db="EMBL/GenBank/DDBJ databases">
        <authorList>
            <person name="Sun Q."/>
            <person name="Evtushenko L."/>
        </authorList>
    </citation>
    <scope>NUCLEOTIDE SEQUENCE</scope>
    <source>
        <strain evidence="10">VKM B-1513</strain>
    </source>
</reference>
<evidence type="ECO:0000256" key="5">
    <source>
        <dbReference type="ARBA" id="ARBA00022692"/>
    </source>
</evidence>
<comment type="subcellular location">
    <subcellularLocation>
        <location evidence="1">Cell membrane</location>
        <topology evidence="1">Multi-pass membrane protein</topology>
    </subcellularLocation>
</comment>
<protein>
    <submittedName>
        <fullName evidence="10">Membrane protein</fullName>
    </submittedName>
</protein>
<dbReference type="PANTHER" id="PTHR30294:SF29">
    <property type="entry name" value="MULTIDRUG ABC TRANSPORTER PERMEASE YBHS-RELATED"/>
    <property type="match status" value="1"/>
</dbReference>
<feature type="transmembrane region" description="Helical" evidence="8">
    <location>
        <begin position="294"/>
        <end position="315"/>
    </location>
</feature>
<dbReference type="InterPro" id="IPR013525">
    <property type="entry name" value="ABC2_TM"/>
</dbReference>
<evidence type="ECO:0000259" key="9">
    <source>
        <dbReference type="PROSITE" id="PS51012"/>
    </source>
</evidence>
<sequence length="380" mass="41957">MTQSTRRTFSARRIAGLIRKEGRQVLRDPSNFVVAIILPALLLFLFGYGVSFDPRHYDVGLVIEQPTPETGSFAASLNNSPFFDVETTHDRRFLERKLVSGDLHAIVVLPANFAEEAYRRHSAPLQLIVDGADPNTANLVEGYIEFLWINWIEQERISRGDTIASLPISVEHRVWFNAELASRNYLVPGSIAIILTLIGSLLTALVIAREWERGTMEALLATPINVAELLIGKLTPYFFLGMGSMGLSSLLAVIVFDVPLRGSLIVLIAISAIFMLTSLGQGLLISTLTRNQLVAAQISILSSFLPAFYFSNFVFELESMPMALQWISYAVPARYFVASLQSVFLAGDVPSIVLFNAAALAAIAATFFTITLLRTRTRLD</sequence>
<dbReference type="AlphaFoldDB" id="A0A9W6IQH5"/>
<dbReference type="PANTHER" id="PTHR30294">
    <property type="entry name" value="MEMBRANE COMPONENT OF ABC TRANSPORTER YHHJ-RELATED"/>
    <property type="match status" value="1"/>
</dbReference>
<evidence type="ECO:0000256" key="2">
    <source>
        <dbReference type="ARBA" id="ARBA00007783"/>
    </source>
</evidence>
<evidence type="ECO:0000313" key="10">
    <source>
        <dbReference type="EMBL" id="GLK53495.1"/>
    </source>
</evidence>
<dbReference type="RefSeq" id="WP_271187844.1">
    <property type="nucleotide sequence ID" value="NZ_BSFE01000011.1"/>
</dbReference>
<evidence type="ECO:0000256" key="4">
    <source>
        <dbReference type="ARBA" id="ARBA00022475"/>
    </source>
</evidence>
<keyword evidence="7 8" id="KW-0472">Membrane</keyword>
<dbReference type="Gene3D" id="3.40.1710.10">
    <property type="entry name" value="abc type-2 transporter like domain"/>
    <property type="match status" value="1"/>
</dbReference>
<feature type="transmembrane region" description="Helical" evidence="8">
    <location>
        <begin position="237"/>
        <end position="256"/>
    </location>
</feature>
<feature type="transmembrane region" description="Helical" evidence="8">
    <location>
        <begin position="32"/>
        <end position="50"/>
    </location>
</feature>
<evidence type="ECO:0000313" key="11">
    <source>
        <dbReference type="Proteomes" id="UP001143486"/>
    </source>
</evidence>
<keyword evidence="4" id="KW-1003">Cell membrane</keyword>
<dbReference type="Proteomes" id="UP001143486">
    <property type="component" value="Unassembled WGS sequence"/>
</dbReference>
<reference evidence="10" key="1">
    <citation type="journal article" date="2014" name="Int. J. Syst. Evol. Microbiol.">
        <title>Complete genome sequence of Corynebacterium casei LMG S-19264T (=DSM 44701T), isolated from a smear-ripened cheese.</title>
        <authorList>
            <consortium name="US DOE Joint Genome Institute (JGI-PGF)"/>
            <person name="Walter F."/>
            <person name="Albersmeier A."/>
            <person name="Kalinowski J."/>
            <person name="Ruckert C."/>
        </authorList>
    </citation>
    <scope>NUCLEOTIDE SEQUENCE</scope>
    <source>
        <strain evidence="10">VKM B-1513</strain>
    </source>
</reference>
<dbReference type="InterPro" id="IPR051449">
    <property type="entry name" value="ABC-2_transporter_component"/>
</dbReference>
<dbReference type="GO" id="GO:0140359">
    <property type="term" value="F:ABC-type transporter activity"/>
    <property type="evidence" value="ECO:0007669"/>
    <property type="project" value="InterPro"/>
</dbReference>
<keyword evidence="11" id="KW-1185">Reference proteome</keyword>
<gene>
    <name evidence="10" type="ORF">GCM10017621_30030</name>
</gene>
<name>A0A9W6IQH5_9PROT</name>
<feature type="transmembrane region" description="Helical" evidence="8">
    <location>
        <begin position="185"/>
        <end position="208"/>
    </location>
</feature>
<feature type="domain" description="ABC transmembrane type-2" evidence="9">
    <location>
        <begin position="152"/>
        <end position="378"/>
    </location>
</feature>
<feature type="transmembrane region" description="Helical" evidence="8">
    <location>
        <begin position="352"/>
        <end position="373"/>
    </location>
</feature>
<dbReference type="EMBL" id="BSFE01000011">
    <property type="protein sequence ID" value="GLK53495.1"/>
    <property type="molecule type" value="Genomic_DNA"/>
</dbReference>
<evidence type="ECO:0000256" key="3">
    <source>
        <dbReference type="ARBA" id="ARBA00022448"/>
    </source>
</evidence>
<organism evidence="10 11">
    <name type="scientific">Maricaulis virginensis</name>
    <dbReference type="NCBI Taxonomy" id="144022"/>
    <lineage>
        <taxon>Bacteria</taxon>
        <taxon>Pseudomonadati</taxon>
        <taxon>Pseudomonadota</taxon>
        <taxon>Alphaproteobacteria</taxon>
        <taxon>Maricaulales</taxon>
        <taxon>Maricaulaceae</taxon>
        <taxon>Maricaulis</taxon>
    </lineage>
</organism>